<keyword evidence="2" id="KW-0547">Nucleotide-binding</keyword>
<dbReference type="InterPro" id="IPR003593">
    <property type="entry name" value="AAA+_ATPase"/>
</dbReference>
<dbReference type="FunFam" id="3.40.50.300:FF:000134">
    <property type="entry name" value="Iron-enterobactin ABC transporter ATP-binding protein"/>
    <property type="match status" value="1"/>
</dbReference>
<dbReference type="EMBL" id="AP027059">
    <property type="protein sequence ID" value="BDU51141.1"/>
    <property type="molecule type" value="Genomic_DNA"/>
</dbReference>
<dbReference type="Proteomes" id="UP001321582">
    <property type="component" value="Chromosome"/>
</dbReference>
<feature type="domain" description="ABC transporter" evidence="5">
    <location>
        <begin position="20"/>
        <end position="256"/>
    </location>
</feature>
<dbReference type="AlphaFoldDB" id="A0AAU9DCD0"/>
<dbReference type="RefSeq" id="WP_307903982.1">
    <property type="nucleotide sequence ID" value="NZ_AP027059.1"/>
</dbReference>
<dbReference type="Pfam" id="PF00005">
    <property type="entry name" value="ABC_tran"/>
    <property type="match status" value="1"/>
</dbReference>
<evidence type="ECO:0000313" key="6">
    <source>
        <dbReference type="EMBL" id="BDU51141.1"/>
    </source>
</evidence>
<dbReference type="Gene3D" id="3.40.50.300">
    <property type="entry name" value="P-loop containing nucleotide triphosphate hydrolases"/>
    <property type="match status" value="1"/>
</dbReference>
<keyword evidence="1" id="KW-0813">Transport</keyword>
<dbReference type="InterPro" id="IPR017871">
    <property type="entry name" value="ABC_transporter-like_CS"/>
</dbReference>
<evidence type="ECO:0000313" key="7">
    <source>
        <dbReference type="Proteomes" id="UP001321582"/>
    </source>
</evidence>
<evidence type="ECO:0000256" key="3">
    <source>
        <dbReference type="ARBA" id="ARBA00022840"/>
    </source>
</evidence>
<gene>
    <name evidence="6" type="ORF">HLVA_17100</name>
</gene>
<organism evidence="6 7">
    <name type="scientific">Haliovirga abyssi</name>
    <dbReference type="NCBI Taxonomy" id="2996794"/>
    <lineage>
        <taxon>Bacteria</taxon>
        <taxon>Fusobacteriati</taxon>
        <taxon>Fusobacteriota</taxon>
        <taxon>Fusobacteriia</taxon>
        <taxon>Fusobacteriales</taxon>
        <taxon>Haliovirgaceae</taxon>
        <taxon>Haliovirga</taxon>
    </lineage>
</organism>
<keyword evidence="4" id="KW-1278">Translocase</keyword>
<dbReference type="SUPFAM" id="SSF52540">
    <property type="entry name" value="P-loop containing nucleoside triphosphate hydrolases"/>
    <property type="match status" value="1"/>
</dbReference>
<dbReference type="KEGG" id="haby:HLVA_17100"/>
<evidence type="ECO:0000259" key="5">
    <source>
        <dbReference type="PROSITE" id="PS50893"/>
    </source>
</evidence>
<protein>
    <submittedName>
        <fullName evidence="6">ABC transporter</fullName>
    </submittedName>
</protein>
<accession>A0AAU9DCD0</accession>
<sequence length="275" mass="31960">MKNNIKNNIKKEKNRKESIIEGNNINFKYGDTEILKNINLDIKEGNFISIIGPNGSGKTTLLKKFLKILNVKKNEILYLNKDLLSYSNIEFAKMASYVPQFGEQNIFFSVEDVVMFGRNPYLKRFQEESIDDKKIVEDVMKLTGVWEFRDKYITELSGGELQRVIIARVLAQESKVIFLDEPISHLDIHYQIEILKILNKVKKDKSITIVAVLHDLNMAIEYSDKIVMLNNGIVEKYGDIDEVITKELIKKVYKINFEILTHPKTGKKYFLPDYK</sequence>
<evidence type="ECO:0000256" key="4">
    <source>
        <dbReference type="ARBA" id="ARBA00022967"/>
    </source>
</evidence>
<keyword evidence="7" id="KW-1185">Reference proteome</keyword>
<name>A0AAU9DCD0_9FUSO</name>
<dbReference type="PANTHER" id="PTHR42794">
    <property type="entry name" value="HEMIN IMPORT ATP-BINDING PROTEIN HMUV"/>
    <property type="match status" value="1"/>
</dbReference>
<dbReference type="GO" id="GO:0016887">
    <property type="term" value="F:ATP hydrolysis activity"/>
    <property type="evidence" value="ECO:0007669"/>
    <property type="project" value="InterPro"/>
</dbReference>
<dbReference type="PANTHER" id="PTHR42794:SF1">
    <property type="entry name" value="HEMIN IMPORT ATP-BINDING PROTEIN HMUV"/>
    <property type="match status" value="1"/>
</dbReference>
<dbReference type="GO" id="GO:0005524">
    <property type="term" value="F:ATP binding"/>
    <property type="evidence" value="ECO:0007669"/>
    <property type="project" value="UniProtKB-KW"/>
</dbReference>
<dbReference type="PROSITE" id="PS00211">
    <property type="entry name" value="ABC_TRANSPORTER_1"/>
    <property type="match status" value="1"/>
</dbReference>
<keyword evidence="3" id="KW-0067">ATP-binding</keyword>
<dbReference type="InterPro" id="IPR003439">
    <property type="entry name" value="ABC_transporter-like_ATP-bd"/>
</dbReference>
<dbReference type="InterPro" id="IPR027417">
    <property type="entry name" value="P-loop_NTPase"/>
</dbReference>
<reference evidence="6 7" key="1">
    <citation type="submission" date="2022-11" db="EMBL/GenBank/DDBJ databases">
        <title>Haliovirga abyssi gen. nov., sp. nov., a mesophilic fermentative bacterium isolated from the Iheya North hydrothermal field and the proposal of Haliovirgaceae fam. nov.</title>
        <authorList>
            <person name="Miyazaki U."/>
            <person name="Tame A."/>
            <person name="Miyazaki J."/>
            <person name="Takai K."/>
            <person name="Sawayama S."/>
            <person name="Kitajima M."/>
            <person name="Okamoto A."/>
            <person name="Nakagawa S."/>
        </authorList>
    </citation>
    <scope>NUCLEOTIDE SEQUENCE [LARGE SCALE GENOMIC DNA]</scope>
    <source>
        <strain evidence="6 7">IC12</strain>
    </source>
</reference>
<evidence type="ECO:0000256" key="2">
    <source>
        <dbReference type="ARBA" id="ARBA00022741"/>
    </source>
</evidence>
<evidence type="ECO:0000256" key="1">
    <source>
        <dbReference type="ARBA" id="ARBA00022448"/>
    </source>
</evidence>
<dbReference type="SMART" id="SM00382">
    <property type="entry name" value="AAA"/>
    <property type="match status" value="1"/>
</dbReference>
<proteinExistence type="predicted"/>
<dbReference type="CDD" id="cd03214">
    <property type="entry name" value="ABC_Iron-Siderophores_B12_Hemin"/>
    <property type="match status" value="1"/>
</dbReference>
<dbReference type="PROSITE" id="PS50893">
    <property type="entry name" value="ABC_TRANSPORTER_2"/>
    <property type="match status" value="1"/>
</dbReference>